<organism evidence="11 12">
    <name type="scientific">Cucurbita argyrosperma subsp. sororia</name>
    <dbReference type="NCBI Taxonomy" id="37648"/>
    <lineage>
        <taxon>Eukaryota</taxon>
        <taxon>Viridiplantae</taxon>
        <taxon>Streptophyta</taxon>
        <taxon>Embryophyta</taxon>
        <taxon>Tracheophyta</taxon>
        <taxon>Spermatophyta</taxon>
        <taxon>Magnoliopsida</taxon>
        <taxon>eudicotyledons</taxon>
        <taxon>Gunneridae</taxon>
        <taxon>Pentapetalae</taxon>
        <taxon>rosids</taxon>
        <taxon>fabids</taxon>
        <taxon>Cucurbitales</taxon>
        <taxon>Cucurbitaceae</taxon>
        <taxon>Cucurbiteae</taxon>
        <taxon>Cucurbita</taxon>
    </lineage>
</organism>
<evidence type="ECO:0000256" key="8">
    <source>
        <dbReference type="SAM" id="MobiDB-lite"/>
    </source>
</evidence>
<feature type="domain" description="Response regulatory" evidence="9">
    <location>
        <begin position="25"/>
        <end position="140"/>
    </location>
</feature>
<dbReference type="PANTHER" id="PTHR43874:SF205">
    <property type="entry name" value="TWO-COMPONENT RESPONSE REGULATOR ORR23"/>
    <property type="match status" value="1"/>
</dbReference>
<feature type="modified residue" description="4-aspartylphosphate" evidence="7">
    <location>
        <position position="76"/>
    </location>
</feature>
<dbReference type="GO" id="GO:0009736">
    <property type="term" value="P:cytokinin-activated signaling pathway"/>
    <property type="evidence" value="ECO:0007669"/>
    <property type="project" value="InterPro"/>
</dbReference>
<evidence type="ECO:0000313" key="11">
    <source>
        <dbReference type="EMBL" id="KAG6589787.1"/>
    </source>
</evidence>
<dbReference type="EMBL" id="JAGKQH010000010">
    <property type="protein sequence ID" value="KAG6589787.1"/>
    <property type="molecule type" value="Genomic_DNA"/>
</dbReference>
<protein>
    <submittedName>
        <fullName evidence="11">Two-component response regulator ORR23</fullName>
    </submittedName>
</protein>
<dbReference type="Pfam" id="PF00249">
    <property type="entry name" value="Myb_DNA-binding"/>
    <property type="match status" value="1"/>
</dbReference>
<dbReference type="PANTHER" id="PTHR43874">
    <property type="entry name" value="TWO-COMPONENT RESPONSE REGULATOR"/>
    <property type="match status" value="1"/>
</dbReference>
<evidence type="ECO:0000256" key="1">
    <source>
        <dbReference type="ARBA" id="ARBA00004123"/>
    </source>
</evidence>
<dbReference type="GO" id="GO:0000160">
    <property type="term" value="P:phosphorelay signal transduction system"/>
    <property type="evidence" value="ECO:0007669"/>
    <property type="project" value="UniProtKB-KW"/>
</dbReference>
<keyword evidence="6" id="KW-0539">Nucleus</keyword>
<dbReference type="InterPro" id="IPR017930">
    <property type="entry name" value="Myb_dom"/>
</dbReference>
<accession>A0AAV6N2H2</accession>
<dbReference type="SMART" id="SM00448">
    <property type="entry name" value="REC"/>
    <property type="match status" value="1"/>
</dbReference>
<evidence type="ECO:0000256" key="2">
    <source>
        <dbReference type="ARBA" id="ARBA00022553"/>
    </source>
</evidence>
<keyword evidence="3" id="KW-0902">Two-component regulatory system</keyword>
<evidence type="ECO:0000256" key="3">
    <source>
        <dbReference type="ARBA" id="ARBA00023012"/>
    </source>
</evidence>
<evidence type="ECO:0000256" key="7">
    <source>
        <dbReference type="PROSITE-ProRule" id="PRU00169"/>
    </source>
</evidence>
<keyword evidence="2 7" id="KW-0597">Phosphoprotein</keyword>
<dbReference type="PROSITE" id="PS51294">
    <property type="entry name" value="HTH_MYB"/>
    <property type="match status" value="1"/>
</dbReference>
<dbReference type="GO" id="GO:0003677">
    <property type="term" value="F:DNA binding"/>
    <property type="evidence" value="ECO:0007669"/>
    <property type="project" value="InterPro"/>
</dbReference>
<dbReference type="Proteomes" id="UP000685013">
    <property type="component" value="Chromosome 10"/>
</dbReference>
<keyword evidence="12" id="KW-1185">Reference proteome</keyword>
<keyword evidence="4" id="KW-0805">Transcription regulation</keyword>
<feature type="compositionally biased region" description="Acidic residues" evidence="8">
    <location>
        <begin position="189"/>
        <end position="205"/>
    </location>
</feature>
<dbReference type="CDD" id="cd17584">
    <property type="entry name" value="REC_typeB_ARR-like"/>
    <property type="match status" value="1"/>
</dbReference>
<dbReference type="InterPro" id="IPR045279">
    <property type="entry name" value="ARR-like"/>
</dbReference>
<dbReference type="InterPro" id="IPR001005">
    <property type="entry name" value="SANT/Myb"/>
</dbReference>
<evidence type="ECO:0000256" key="4">
    <source>
        <dbReference type="ARBA" id="ARBA00023015"/>
    </source>
</evidence>
<dbReference type="InterPro" id="IPR006447">
    <property type="entry name" value="Myb_dom_plants"/>
</dbReference>
<feature type="non-terminal residue" evidence="11">
    <location>
        <position position="1"/>
    </location>
</feature>
<name>A0AAV6N2H2_9ROSI</name>
<keyword evidence="5" id="KW-0804">Transcription</keyword>
<evidence type="ECO:0000256" key="5">
    <source>
        <dbReference type="ARBA" id="ARBA00023163"/>
    </source>
</evidence>
<dbReference type="AlphaFoldDB" id="A0AAV6N2H2"/>
<evidence type="ECO:0000259" key="9">
    <source>
        <dbReference type="PROSITE" id="PS50110"/>
    </source>
</evidence>
<dbReference type="Pfam" id="PF00072">
    <property type="entry name" value="Response_reg"/>
    <property type="match status" value="1"/>
</dbReference>
<comment type="caution">
    <text evidence="11">The sequence shown here is derived from an EMBL/GenBank/DDBJ whole genome shotgun (WGS) entry which is preliminary data.</text>
</comment>
<dbReference type="InterPro" id="IPR001789">
    <property type="entry name" value="Sig_transdc_resp-reg_receiver"/>
</dbReference>
<dbReference type="NCBIfam" id="TIGR01557">
    <property type="entry name" value="myb_SHAQKYF"/>
    <property type="match status" value="1"/>
</dbReference>
<feature type="domain" description="HTH myb-type" evidence="10">
    <location>
        <begin position="208"/>
        <end position="267"/>
    </location>
</feature>
<evidence type="ECO:0000259" key="10">
    <source>
        <dbReference type="PROSITE" id="PS51294"/>
    </source>
</evidence>
<dbReference type="FunFam" id="1.10.10.60:FF:000007">
    <property type="entry name" value="Two-component response regulator"/>
    <property type="match status" value="1"/>
</dbReference>
<comment type="subcellular location">
    <subcellularLocation>
        <location evidence="1">Nucleus</location>
    </subcellularLocation>
</comment>
<proteinExistence type="predicted"/>
<sequence>MTVEGHSVDSAGDGGAADHFPVGMRVLAVDDDPICLKVLEHLLRKCQYHVTTTKRSIEALKMLRENRNKVDLVISDVNMPDMDGFKLLELVGLEMDLPVIMLSAHSDTELVMKGIAHGACDYLLKPVRIEELKNIWQHVIRRKKLEPKARNKFPNQDNIGNGGSEGEQGFSSTSNADNAKLNRKRKEQDDDEDEEGKENEVDIDDPSNLKRPRVVWSVELHRKFVSAVNQLGLEKAVPKKILDLMNVEGLTRENVASHLQKYRLYLKRISNVASQQANMAATFGSKEGTYMRIGSYDGYGDMHGFAGSGRLPSSSLSYYSPVGMSLIQQSSHNLNCAISNLGSFQPAIMLPPHQATNLLQGIPTSLELGHLQHSKSTTSIGEAFDIDFGCSSFLDPDPSNGNWQGAAQLLRFSATLNPNEEYPIDQMHAMNSSISSAPSTNRNISVVGSVSAPLLDSRDLQCQAGVGVVDSMPKQSWEEHEHEYARSPLSQRFNQNSLVCERKVGSSLIVPSNDAQLSFPQHSVVEKLDPNTKTNADRNLHDGSIQGSFESLDDIMNAMIKQYRLHGENGHPYSFLPSVYMDYGLGAQVTITCCADVHSLKVILLNGHTRRALILPVIVKAIGPEKENQCVL</sequence>
<reference evidence="11 12" key="1">
    <citation type="journal article" date="2021" name="Hortic Res">
        <title>The domestication of Cucurbita argyrosperma as revealed by the genome of its wild relative.</title>
        <authorList>
            <person name="Barrera-Redondo J."/>
            <person name="Sanchez-de la Vega G."/>
            <person name="Aguirre-Liguori J.A."/>
            <person name="Castellanos-Morales G."/>
            <person name="Gutierrez-Guerrero Y.T."/>
            <person name="Aguirre-Dugua X."/>
            <person name="Aguirre-Planter E."/>
            <person name="Tenaillon M.I."/>
            <person name="Lira-Saade R."/>
            <person name="Eguiarte L.E."/>
        </authorList>
    </citation>
    <scope>NUCLEOTIDE SEQUENCE [LARGE SCALE GENOMIC DNA]</scope>
    <source>
        <strain evidence="11">JBR-2021</strain>
    </source>
</reference>
<dbReference type="GO" id="GO:0005634">
    <property type="term" value="C:nucleus"/>
    <property type="evidence" value="ECO:0007669"/>
    <property type="project" value="UniProtKB-SubCell"/>
</dbReference>
<gene>
    <name evidence="11" type="primary">RR23</name>
    <name evidence="11" type="ORF">SDJN03_15210</name>
</gene>
<dbReference type="PROSITE" id="PS50110">
    <property type="entry name" value="RESPONSE_REGULATORY"/>
    <property type="match status" value="1"/>
</dbReference>
<evidence type="ECO:0000256" key="6">
    <source>
        <dbReference type="ARBA" id="ARBA00023242"/>
    </source>
</evidence>
<evidence type="ECO:0000313" key="12">
    <source>
        <dbReference type="Proteomes" id="UP000685013"/>
    </source>
</evidence>
<feature type="region of interest" description="Disordered" evidence="8">
    <location>
        <begin position="147"/>
        <end position="206"/>
    </location>
</feature>